<evidence type="ECO:0000256" key="2">
    <source>
        <dbReference type="SAM" id="Phobius"/>
    </source>
</evidence>
<feature type="region of interest" description="Disordered" evidence="1">
    <location>
        <begin position="94"/>
        <end position="134"/>
    </location>
</feature>
<proteinExistence type="predicted"/>
<dbReference type="InParanoid" id="A0A7M7NQJ3"/>
<dbReference type="Proteomes" id="UP000007110">
    <property type="component" value="Unassembled WGS sequence"/>
</dbReference>
<evidence type="ECO:0000313" key="4">
    <source>
        <dbReference type="Proteomes" id="UP000007110"/>
    </source>
</evidence>
<dbReference type="KEGG" id="spu:115923339"/>
<dbReference type="RefSeq" id="XP_030839656.1">
    <property type="nucleotide sequence ID" value="XM_030983796.1"/>
</dbReference>
<reference evidence="4" key="1">
    <citation type="submission" date="2015-02" db="EMBL/GenBank/DDBJ databases">
        <title>Genome sequencing for Strongylocentrotus purpuratus.</title>
        <authorList>
            <person name="Murali S."/>
            <person name="Liu Y."/>
            <person name="Vee V."/>
            <person name="English A."/>
            <person name="Wang M."/>
            <person name="Skinner E."/>
            <person name="Han Y."/>
            <person name="Muzny D.M."/>
            <person name="Worley K.C."/>
            <person name="Gibbs R.A."/>
        </authorList>
    </citation>
    <scope>NUCLEOTIDE SEQUENCE</scope>
</reference>
<evidence type="ECO:0000256" key="1">
    <source>
        <dbReference type="SAM" id="MobiDB-lite"/>
    </source>
</evidence>
<organism evidence="3 4">
    <name type="scientific">Strongylocentrotus purpuratus</name>
    <name type="common">Purple sea urchin</name>
    <dbReference type="NCBI Taxonomy" id="7668"/>
    <lineage>
        <taxon>Eukaryota</taxon>
        <taxon>Metazoa</taxon>
        <taxon>Echinodermata</taxon>
        <taxon>Eleutherozoa</taxon>
        <taxon>Echinozoa</taxon>
        <taxon>Echinoidea</taxon>
        <taxon>Euechinoidea</taxon>
        <taxon>Echinacea</taxon>
        <taxon>Camarodonta</taxon>
        <taxon>Echinidea</taxon>
        <taxon>Strongylocentrotidae</taxon>
        <taxon>Strongylocentrotus</taxon>
    </lineage>
</organism>
<feature type="compositionally biased region" description="Polar residues" evidence="1">
    <location>
        <begin position="34"/>
        <end position="53"/>
    </location>
</feature>
<sequence>MGSTYGLAAIILIILIYWITTQVRQHLSSKRQDPASQISHTTLDMTRPVQGSNADVRPAASARILAGSQEVAVGRVTIRTDSVLYETIPDVTIAGPSKRTEGEQNTEEGAVGYINHNPQPNWNKMATADGAWNP</sequence>
<dbReference type="AlphaFoldDB" id="A0A7M7NQJ3"/>
<keyword evidence="4" id="KW-1185">Reference proteome</keyword>
<keyword evidence="2" id="KW-1133">Transmembrane helix</keyword>
<reference evidence="3" key="2">
    <citation type="submission" date="2021-01" db="UniProtKB">
        <authorList>
            <consortium name="EnsemblMetazoa"/>
        </authorList>
    </citation>
    <scope>IDENTIFICATION</scope>
</reference>
<name>A0A7M7NQJ3_STRPU</name>
<feature type="region of interest" description="Disordered" evidence="1">
    <location>
        <begin position="29"/>
        <end position="54"/>
    </location>
</feature>
<accession>A0A7M7NQJ3</accession>
<feature type="transmembrane region" description="Helical" evidence="2">
    <location>
        <begin position="6"/>
        <end position="23"/>
    </location>
</feature>
<dbReference type="GeneID" id="115923339"/>
<protein>
    <submittedName>
        <fullName evidence="3">Uncharacterized protein</fullName>
    </submittedName>
</protein>
<keyword evidence="2" id="KW-0812">Transmembrane</keyword>
<evidence type="ECO:0000313" key="3">
    <source>
        <dbReference type="EnsemblMetazoa" id="XP_030839656"/>
    </source>
</evidence>
<dbReference type="EnsemblMetazoa" id="XM_030983796">
    <property type="protein sequence ID" value="XP_030839656"/>
    <property type="gene ID" value="LOC115923339"/>
</dbReference>
<keyword evidence="2" id="KW-0472">Membrane</keyword>